<reference evidence="1" key="3">
    <citation type="submission" date="2021-05" db="UniProtKB">
        <authorList>
            <consortium name="EnsemblPlants"/>
        </authorList>
    </citation>
    <scope>IDENTIFICATION</scope>
    <source>
        <strain evidence="1">cv. B73</strain>
    </source>
</reference>
<accession>A0A804RD47</accession>
<sequence>MVMMIVQIEKGMTLAWTTVSPRPSTTASAAAATPLPPPQWILTIALLSEKRASISGSAGDPDDDDADVGDREPPFSSVVVGALVLLLPAAAAAASSRALSRCWSSFTYLAASERIVALSICHATIEQVIGDLIDAAECRENKGRGSVHMDRLGLRKDLLESWDDGGELDQAIVDLLPAFALRDDVFRRARRGSHAACWVVGSSRRRWRRPAAVGQLRRHAAYRDGAFLQHAVAARLRRRRAGDEVPAHPHRGQTGVGFAARERVGRVWRPGAAVEIRGLRSRGGCRVSGPAAAAVGDLAARTARRPAVCRVVGFDGGHQLPHHLRRVGGVAEPLQRGEDGYCLAAAVVERRRLLLLLQQRVHRPFHEQACVLHVVCCLH</sequence>
<name>A0A804RD47_MAIZE</name>
<protein>
    <submittedName>
        <fullName evidence="1">Uncharacterized protein</fullName>
    </submittedName>
</protein>
<keyword evidence="2" id="KW-1185">Reference proteome</keyword>
<reference evidence="1" key="2">
    <citation type="submission" date="2019-07" db="EMBL/GenBank/DDBJ databases">
        <authorList>
            <person name="Seetharam A."/>
            <person name="Woodhouse M."/>
            <person name="Cannon E."/>
        </authorList>
    </citation>
    <scope>NUCLEOTIDE SEQUENCE [LARGE SCALE GENOMIC DNA]</scope>
    <source>
        <strain evidence="1">cv. B73</strain>
    </source>
</reference>
<evidence type="ECO:0000313" key="1">
    <source>
        <dbReference type="EnsemblPlants" id="Zm00001eb417580_P001"/>
    </source>
</evidence>
<organism evidence="1 2">
    <name type="scientific">Zea mays</name>
    <name type="common">Maize</name>
    <dbReference type="NCBI Taxonomy" id="4577"/>
    <lineage>
        <taxon>Eukaryota</taxon>
        <taxon>Viridiplantae</taxon>
        <taxon>Streptophyta</taxon>
        <taxon>Embryophyta</taxon>
        <taxon>Tracheophyta</taxon>
        <taxon>Spermatophyta</taxon>
        <taxon>Magnoliopsida</taxon>
        <taxon>Liliopsida</taxon>
        <taxon>Poales</taxon>
        <taxon>Poaceae</taxon>
        <taxon>PACMAD clade</taxon>
        <taxon>Panicoideae</taxon>
        <taxon>Andropogonodae</taxon>
        <taxon>Andropogoneae</taxon>
        <taxon>Tripsacinae</taxon>
        <taxon>Zea</taxon>
    </lineage>
</organism>
<dbReference type="InParanoid" id="A0A804RD47"/>
<dbReference type="Gramene" id="Zm00001eb417580_T001">
    <property type="protein sequence ID" value="Zm00001eb417580_P001"/>
    <property type="gene ID" value="Zm00001eb417580"/>
</dbReference>
<proteinExistence type="predicted"/>
<dbReference type="Proteomes" id="UP000007305">
    <property type="component" value="Chromosome 10"/>
</dbReference>
<reference evidence="2" key="1">
    <citation type="journal article" date="2009" name="Science">
        <title>The B73 maize genome: complexity, diversity, and dynamics.</title>
        <authorList>
            <person name="Schnable P.S."/>
            <person name="Ware D."/>
            <person name="Fulton R.S."/>
            <person name="Stein J.C."/>
            <person name="Wei F."/>
            <person name="Pasternak S."/>
            <person name="Liang C."/>
            <person name="Zhang J."/>
            <person name="Fulton L."/>
            <person name="Graves T.A."/>
            <person name="Minx P."/>
            <person name="Reily A.D."/>
            <person name="Courtney L."/>
            <person name="Kruchowski S.S."/>
            <person name="Tomlinson C."/>
            <person name="Strong C."/>
            <person name="Delehaunty K."/>
            <person name="Fronick C."/>
            <person name="Courtney B."/>
            <person name="Rock S.M."/>
            <person name="Belter E."/>
            <person name="Du F."/>
            <person name="Kim K."/>
            <person name="Abbott R.M."/>
            <person name="Cotton M."/>
            <person name="Levy A."/>
            <person name="Marchetto P."/>
            <person name="Ochoa K."/>
            <person name="Jackson S.M."/>
            <person name="Gillam B."/>
            <person name="Chen W."/>
            <person name="Yan L."/>
            <person name="Higginbotham J."/>
            <person name="Cardenas M."/>
            <person name="Waligorski J."/>
            <person name="Applebaum E."/>
            <person name="Phelps L."/>
            <person name="Falcone J."/>
            <person name="Kanchi K."/>
            <person name="Thane T."/>
            <person name="Scimone A."/>
            <person name="Thane N."/>
            <person name="Henke J."/>
            <person name="Wang T."/>
            <person name="Ruppert J."/>
            <person name="Shah N."/>
            <person name="Rotter K."/>
            <person name="Hodges J."/>
            <person name="Ingenthron E."/>
            <person name="Cordes M."/>
            <person name="Kohlberg S."/>
            <person name="Sgro J."/>
            <person name="Delgado B."/>
            <person name="Mead K."/>
            <person name="Chinwalla A."/>
            <person name="Leonard S."/>
            <person name="Crouse K."/>
            <person name="Collura K."/>
            <person name="Kudrna D."/>
            <person name="Currie J."/>
            <person name="He R."/>
            <person name="Angelova A."/>
            <person name="Rajasekar S."/>
            <person name="Mueller T."/>
            <person name="Lomeli R."/>
            <person name="Scara G."/>
            <person name="Ko A."/>
            <person name="Delaney K."/>
            <person name="Wissotski M."/>
            <person name="Lopez G."/>
            <person name="Campos D."/>
            <person name="Braidotti M."/>
            <person name="Ashley E."/>
            <person name="Golser W."/>
            <person name="Kim H."/>
            <person name="Lee S."/>
            <person name="Lin J."/>
            <person name="Dujmic Z."/>
            <person name="Kim W."/>
            <person name="Talag J."/>
            <person name="Zuccolo A."/>
            <person name="Fan C."/>
            <person name="Sebastian A."/>
            <person name="Kramer M."/>
            <person name="Spiegel L."/>
            <person name="Nascimento L."/>
            <person name="Zutavern T."/>
            <person name="Miller B."/>
            <person name="Ambroise C."/>
            <person name="Muller S."/>
            <person name="Spooner W."/>
            <person name="Narechania A."/>
            <person name="Ren L."/>
            <person name="Wei S."/>
            <person name="Kumari S."/>
            <person name="Faga B."/>
            <person name="Levy M.J."/>
            <person name="McMahan L."/>
            <person name="Van Buren P."/>
            <person name="Vaughn M.W."/>
            <person name="Ying K."/>
            <person name="Yeh C.-T."/>
            <person name="Emrich S.J."/>
            <person name="Jia Y."/>
            <person name="Kalyanaraman A."/>
            <person name="Hsia A.-P."/>
            <person name="Barbazuk W.B."/>
            <person name="Baucom R.S."/>
            <person name="Brutnell T.P."/>
            <person name="Carpita N.C."/>
            <person name="Chaparro C."/>
            <person name="Chia J.-M."/>
            <person name="Deragon J.-M."/>
            <person name="Estill J.C."/>
            <person name="Fu Y."/>
            <person name="Jeddeloh J.A."/>
            <person name="Han Y."/>
            <person name="Lee H."/>
            <person name="Li P."/>
            <person name="Lisch D.R."/>
            <person name="Liu S."/>
            <person name="Liu Z."/>
            <person name="Nagel D.H."/>
            <person name="McCann M.C."/>
            <person name="SanMiguel P."/>
            <person name="Myers A.M."/>
            <person name="Nettleton D."/>
            <person name="Nguyen J."/>
            <person name="Penning B.W."/>
            <person name="Ponnala L."/>
            <person name="Schneider K.L."/>
            <person name="Schwartz D.C."/>
            <person name="Sharma A."/>
            <person name="Soderlund C."/>
            <person name="Springer N.M."/>
            <person name="Sun Q."/>
            <person name="Wang H."/>
            <person name="Waterman M."/>
            <person name="Westerman R."/>
            <person name="Wolfgruber T.K."/>
            <person name="Yang L."/>
            <person name="Yu Y."/>
            <person name="Zhang L."/>
            <person name="Zhou S."/>
            <person name="Zhu Q."/>
            <person name="Bennetzen J.L."/>
            <person name="Dawe R.K."/>
            <person name="Jiang J."/>
            <person name="Jiang N."/>
            <person name="Presting G.G."/>
            <person name="Wessler S.R."/>
            <person name="Aluru S."/>
            <person name="Martienssen R.A."/>
            <person name="Clifton S.W."/>
            <person name="McCombie W.R."/>
            <person name="Wing R.A."/>
            <person name="Wilson R.K."/>
        </authorList>
    </citation>
    <scope>NUCLEOTIDE SEQUENCE [LARGE SCALE GENOMIC DNA]</scope>
    <source>
        <strain evidence="2">cv. B73</strain>
    </source>
</reference>
<dbReference type="EnsemblPlants" id="Zm00001eb417580_T001">
    <property type="protein sequence ID" value="Zm00001eb417580_P001"/>
    <property type="gene ID" value="Zm00001eb417580"/>
</dbReference>
<evidence type="ECO:0000313" key="2">
    <source>
        <dbReference type="Proteomes" id="UP000007305"/>
    </source>
</evidence>
<dbReference type="AlphaFoldDB" id="A0A804RD47"/>